<dbReference type="GO" id="GO:0008168">
    <property type="term" value="F:methyltransferase activity"/>
    <property type="evidence" value="ECO:0007669"/>
    <property type="project" value="UniProtKB-UniRule"/>
</dbReference>
<evidence type="ECO:0000313" key="7">
    <source>
        <dbReference type="EMBL" id="SPM41428.1"/>
    </source>
</evidence>
<dbReference type="SUPFAM" id="SSF53335">
    <property type="entry name" value="S-adenosyl-L-methionine-dependent methyltransferases"/>
    <property type="match status" value="1"/>
</dbReference>
<keyword evidence="5 6" id="KW-0949">S-adenosyl-L-methionine</keyword>
<dbReference type="InterPro" id="IPR011610">
    <property type="entry name" value="SAM_mthyl_Trfase_ML2640-like"/>
</dbReference>
<comment type="similarity">
    <text evidence="2 6">Belongs to the UPF0677 family.</text>
</comment>
<dbReference type="InterPro" id="IPR007213">
    <property type="entry name" value="Ppm1/Ppm2/Tcmp"/>
</dbReference>
<evidence type="ECO:0000256" key="5">
    <source>
        <dbReference type="ARBA" id="ARBA00022691"/>
    </source>
</evidence>
<gene>
    <name evidence="7" type="ORF">MNAB215_3633</name>
</gene>
<dbReference type="Proteomes" id="UP000240424">
    <property type="component" value="Unassembled WGS sequence"/>
</dbReference>
<dbReference type="Gene3D" id="3.40.50.150">
    <property type="entry name" value="Vaccinia Virus protein VP39"/>
    <property type="match status" value="1"/>
</dbReference>
<dbReference type="STRING" id="1841861.GCA_900157365_01953"/>
<evidence type="ECO:0000256" key="3">
    <source>
        <dbReference type="ARBA" id="ARBA00022603"/>
    </source>
</evidence>
<dbReference type="Pfam" id="PF04072">
    <property type="entry name" value="LCM"/>
    <property type="match status" value="1"/>
</dbReference>
<keyword evidence="8" id="KW-1185">Reference proteome</keyword>
<sequence length="315" mass="33831">VTRSDDDAWDVQTGVGSTAVIVAALRAAETNSANPLVRDEVAELLISAPELEGTRASIAAWAASSEHQADSDYRRLVNYHAVRTHYFDRFCAESSAAGVQQVVILAAGLDSRAYRLAWPAGTAVYEIDMPGVLEYKSATLACHGAAPTAVRRAVGVDLRKDWPGALQGNGFDSAKPTAWLIEGLLPFLSARAQHDMFARLDGLSAPASRLAAEDFVGAVGFQQAVEQQRAMDAGDDRWGDDGGLDPGDVWHDDANSNCADWFRSHSWRTTCLDSREEAERLGRPARSVLRGQAPMFANFIAAIKPGAGGCESGEW</sequence>
<dbReference type="AlphaFoldDB" id="A0A2U3PCD3"/>
<accession>A0A2U3PCD3</accession>
<evidence type="ECO:0000256" key="6">
    <source>
        <dbReference type="RuleBase" id="RU362030"/>
    </source>
</evidence>
<evidence type="ECO:0000256" key="2">
    <source>
        <dbReference type="ARBA" id="ARBA00008138"/>
    </source>
</evidence>
<dbReference type="PANTHER" id="PTHR43619:SF2">
    <property type="entry name" value="S-ADENOSYL-L-METHIONINE-DEPENDENT METHYLTRANSFERASES SUPERFAMILY PROTEIN"/>
    <property type="match status" value="1"/>
</dbReference>
<proteinExistence type="inferred from homology"/>
<protein>
    <recommendedName>
        <fullName evidence="6">S-adenosyl-L-methionine-dependent methyltransferase</fullName>
        <ecNumber evidence="6">2.1.1.-</ecNumber>
    </recommendedName>
</protein>
<evidence type="ECO:0000256" key="4">
    <source>
        <dbReference type="ARBA" id="ARBA00022679"/>
    </source>
</evidence>
<dbReference type="EMBL" id="FUEZ01000004">
    <property type="protein sequence ID" value="SPM41428.1"/>
    <property type="molecule type" value="Genomic_DNA"/>
</dbReference>
<evidence type="ECO:0000256" key="1">
    <source>
        <dbReference type="ARBA" id="ARBA00003907"/>
    </source>
</evidence>
<keyword evidence="3 6" id="KW-0489">Methyltransferase</keyword>
<evidence type="ECO:0000313" key="8">
    <source>
        <dbReference type="Proteomes" id="UP000240424"/>
    </source>
</evidence>
<reference evidence="7 8" key="1">
    <citation type="submission" date="2017-01" db="EMBL/GenBank/DDBJ databases">
        <authorList>
            <consortium name="Urmite Genomes"/>
        </authorList>
    </citation>
    <scope>NUCLEOTIDE SEQUENCE [LARGE SCALE GENOMIC DNA]</scope>
    <source>
        <strain evidence="7 8">AB215</strain>
    </source>
</reference>
<comment type="function">
    <text evidence="1 6">Exhibits S-adenosyl-L-methionine-dependent methyltransferase activity.</text>
</comment>
<dbReference type="GO" id="GO:0032259">
    <property type="term" value="P:methylation"/>
    <property type="evidence" value="ECO:0007669"/>
    <property type="project" value="UniProtKB-KW"/>
</dbReference>
<dbReference type="InterPro" id="IPR029063">
    <property type="entry name" value="SAM-dependent_MTases_sf"/>
</dbReference>
<dbReference type="NCBIfam" id="TIGR00027">
    <property type="entry name" value="mthyl_TIGR00027"/>
    <property type="match status" value="1"/>
</dbReference>
<dbReference type="EC" id="2.1.1.-" evidence="6"/>
<feature type="non-terminal residue" evidence="7">
    <location>
        <position position="1"/>
    </location>
</feature>
<dbReference type="PANTHER" id="PTHR43619">
    <property type="entry name" value="S-ADENOSYL-L-METHIONINE-DEPENDENT METHYLTRANSFERASE YKTD-RELATED"/>
    <property type="match status" value="1"/>
</dbReference>
<name>A0A2U3PCD3_9MYCO</name>
<organism evidence="7 8">
    <name type="scientific">Mycobacterium numidiamassiliense</name>
    <dbReference type="NCBI Taxonomy" id="1841861"/>
    <lineage>
        <taxon>Bacteria</taxon>
        <taxon>Bacillati</taxon>
        <taxon>Actinomycetota</taxon>
        <taxon>Actinomycetes</taxon>
        <taxon>Mycobacteriales</taxon>
        <taxon>Mycobacteriaceae</taxon>
        <taxon>Mycobacterium</taxon>
    </lineage>
</organism>
<keyword evidence="4 7" id="KW-0808">Transferase</keyword>